<dbReference type="EMBL" id="KN840191">
    <property type="protein sequence ID" value="KIJ57667.1"/>
    <property type="molecule type" value="Genomic_DNA"/>
</dbReference>
<evidence type="ECO:0008006" key="4">
    <source>
        <dbReference type="Google" id="ProtNLM"/>
    </source>
</evidence>
<sequence length="420" mass="48766">MILSAKLLSAVWQQKANRRRWLRTAEQQISTRVSIRLITDALCRWTNRVIEIKLRELEVSQKNSQALTAFAFKKWKNICLRHVEDLSLMESHLDIKRAENMRRMFHKWLAAARARRHKRIALREKQAEFDRASVRVAWDRWREKYTEEKLRPIAHQVAIQNQKNLLFRAFGIWHSQTRSLPAIRFRASRTKTKFWELWRATMPQALQAKKARETHTLAVLSRAFEKWNQAYKTKRHLKEIARARYLRLPSVSPTPKPAAPVVPKATRNAFPRRNIRPETETEDSDAGPTRPVVRSSALTPRPGIASLLSTRPRAEQIPRSRPKLSTRGGVREPSPARSSSVLTTDEPPPSPRPRFTARRNPSPTRSKSTYPRAPSPTRSAAPSSPVRQSEPERSRLWQELRHVQMRSRPPTETSRSPEPP</sequence>
<evidence type="ECO:0000256" key="1">
    <source>
        <dbReference type="SAM" id="MobiDB-lite"/>
    </source>
</evidence>
<evidence type="ECO:0000313" key="3">
    <source>
        <dbReference type="Proteomes" id="UP000053820"/>
    </source>
</evidence>
<gene>
    <name evidence="2" type="ORF">HYDPIDRAFT_44837</name>
</gene>
<dbReference type="AlphaFoldDB" id="A0A0C9W6F0"/>
<dbReference type="OrthoDB" id="1933281at2759"/>
<protein>
    <recommendedName>
        <fullName evidence="4">Sfi1 spindle body domain-containing protein</fullName>
    </recommendedName>
</protein>
<proteinExistence type="predicted"/>
<evidence type="ECO:0000313" key="2">
    <source>
        <dbReference type="EMBL" id="KIJ57667.1"/>
    </source>
</evidence>
<feature type="region of interest" description="Disordered" evidence="1">
    <location>
        <begin position="250"/>
        <end position="420"/>
    </location>
</feature>
<accession>A0A0C9W6F0</accession>
<feature type="compositionally biased region" description="Basic and acidic residues" evidence="1">
    <location>
        <begin position="389"/>
        <end position="402"/>
    </location>
</feature>
<organism evidence="2 3">
    <name type="scientific">Hydnomerulius pinastri MD-312</name>
    <dbReference type="NCBI Taxonomy" id="994086"/>
    <lineage>
        <taxon>Eukaryota</taxon>
        <taxon>Fungi</taxon>
        <taxon>Dikarya</taxon>
        <taxon>Basidiomycota</taxon>
        <taxon>Agaricomycotina</taxon>
        <taxon>Agaricomycetes</taxon>
        <taxon>Agaricomycetidae</taxon>
        <taxon>Boletales</taxon>
        <taxon>Boletales incertae sedis</taxon>
        <taxon>Leucogyrophana</taxon>
    </lineage>
</organism>
<feature type="compositionally biased region" description="Polar residues" evidence="1">
    <location>
        <begin position="359"/>
        <end position="369"/>
    </location>
</feature>
<dbReference type="Proteomes" id="UP000053820">
    <property type="component" value="Unassembled WGS sequence"/>
</dbReference>
<name>A0A0C9W6F0_9AGAM</name>
<reference evidence="2 3" key="1">
    <citation type="submission" date="2014-04" db="EMBL/GenBank/DDBJ databases">
        <title>Evolutionary Origins and Diversification of the Mycorrhizal Mutualists.</title>
        <authorList>
            <consortium name="DOE Joint Genome Institute"/>
            <consortium name="Mycorrhizal Genomics Consortium"/>
            <person name="Kohler A."/>
            <person name="Kuo A."/>
            <person name="Nagy L.G."/>
            <person name="Floudas D."/>
            <person name="Copeland A."/>
            <person name="Barry K.W."/>
            <person name="Cichocki N."/>
            <person name="Veneault-Fourrey C."/>
            <person name="LaButti K."/>
            <person name="Lindquist E.A."/>
            <person name="Lipzen A."/>
            <person name="Lundell T."/>
            <person name="Morin E."/>
            <person name="Murat C."/>
            <person name="Riley R."/>
            <person name="Ohm R."/>
            <person name="Sun H."/>
            <person name="Tunlid A."/>
            <person name="Henrissat B."/>
            <person name="Grigoriev I.V."/>
            <person name="Hibbett D.S."/>
            <person name="Martin F."/>
        </authorList>
    </citation>
    <scope>NUCLEOTIDE SEQUENCE [LARGE SCALE GENOMIC DNA]</scope>
    <source>
        <strain evidence="2 3">MD-312</strain>
    </source>
</reference>
<feature type="compositionally biased region" description="Low complexity" evidence="1">
    <location>
        <begin position="371"/>
        <end position="387"/>
    </location>
</feature>
<dbReference type="HOGENOM" id="CLU_653935_0_0_1"/>
<keyword evidence="3" id="KW-1185">Reference proteome</keyword>
<feature type="compositionally biased region" description="Low complexity" evidence="1">
    <location>
        <begin position="406"/>
        <end position="420"/>
    </location>
</feature>